<dbReference type="InterPro" id="IPR022712">
    <property type="entry name" value="Beta_Casp"/>
</dbReference>
<protein>
    <submittedName>
        <fullName evidence="4">MBL fold metallo-hydrolase</fullName>
    </submittedName>
</protein>
<feature type="domain" description="Beta-Casp" evidence="3">
    <location>
        <begin position="250"/>
        <end position="379"/>
    </location>
</feature>
<dbReference type="Pfam" id="PF07521">
    <property type="entry name" value="RMMBL"/>
    <property type="match status" value="1"/>
</dbReference>
<dbReference type="SUPFAM" id="SSF56281">
    <property type="entry name" value="Metallo-hydrolase/oxidoreductase"/>
    <property type="match status" value="1"/>
</dbReference>
<dbReference type="Pfam" id="PF10996">
    <property type="entry name" value="Beta-Casp"/>
    <property type="match status" value="1"/>
</dbReference>
<dbReference type="CDD" id="cd16295">
    <property type="entry name" value="TTHA0252-CPSF-like_MBL-fold"/>
    <property type="match status" value="1"/>
</dbReference>
<name>A0ABR7IA33_9FIRM</name>
<accession>A0ABR7IA33</accession>
<keyword evidence="1" id="KW-0378">Hydrolase</keyword>
<reference evidence="4 5" key="1">
    <citation type="submission" date="2020-08" db="EMBL/GenBank/DDBJ databases">
        <title>Genome public.</title>
        <authorList>
            <person name="Liu C."/>
            <person name="Sun Q."/>
        </authorList>
    </citation>
    <scope>NUCLEOTIDE SEQUENCE [LARGE SCALE GENOMIC DNA]</scope>
    <source>
        <strain evidence="4 5">BX0805</strain>
    </source>
</reference>
<sequence length="535" mass="59385">MLIEFLGAAHEVTGSCHFVSFGNTHFLVDCGMEQGPDLYVNQEIPVNAAEIDYVFVTHAHIDHSGLLPLLYSHGFRGKIFATQATCELCNIMLKDSAHIQMFEAEWRNRKAKRAGKPEVVPLYNMDDAQGVLEHFVPCAYETPVQVTDDLKIRFVDAGHLLGSSSIEIWIREDGEEKKLVFSGDIGNGNHPLIKEPVCLKDADYVVMESTYGDKNHTIPPDYASALAGVIKDTFIRGGNLVIPAFSVGRTQEMLYFLRRIKTEHLLPEFENFEVYIDSPLAVEATNIFHKSVAECFDEEALELVRQGINPIGFPGLKTAVTSEESKMINFIQKPVVIISASGMCEAGRIRHHLKHNLWRKESTILFVGYQVPGTLGFHLLNGAKEVKLFGESIEVHAKIENLPGISGHADKDHLTKWAASFAEHPPKKVFIVHGDDAVCDSFAAHLREELGYDATAPYSGDIYDLATGACIKEGSRDQIKKKEKATNHASSNVFARLLAAGQRLLTVINKNEGLANKDLAKFADQITALCDKWDR</sequence>
<dbReference type="EMBL" id="JACOQH010000004">
    <property type="protein sequence ID" value="MBC5753767.1"/>
    <property type="molecule type" value="Genomic_DNA"/>
</dbReference>
<evidence type="ECO:0000313" key="5">
    <source>
        <dbReference type="Proteomes" id="UP000621540"/>
    </source>
</evidence>
<keyword evidence="5" id="KW-1185">Reference proteome</keyword>
<dbReference type="InterPro" id="IPR050698">
    <property type="entry name" value="MBL"/>
</dbReference>
<proteinExistence type="predicted"/>
<comment type="caution">
    <text evidence="4">The sequence shown here is derived from an EMBL/GenBank/DDBJ whole genome shotgun (WGS) entry which is preliminary data.</text>
</comment>
<evidence type="ECO:0000259" key="3">
    <source>
        <dbReference type="SMART" id="SM01027"/>
    </source>
</evidence>
<evidence type="ECO:0000259" key="2">
    <source>
        <dbReference type="SMART" id="SM00849"/>
    </source>
</evidence>
<dbReference type="Gene3D" id="3.60.15.10">
    <property type="entry name" value="Ribonuclease Z/Hydroxyacylglutathione hydrolase-like"/>
    <property type="match status" value="1"/>
</dbReference>
<organism evidence="4 5">
    <name type="scientific">Roseburia yibonii</name>
    <dbReference type="NCBI Taxonomy" id="2763063"/>
    <lineage>
        <taxon>Bacteria</taxon>
        <taxon>Bacillati</taxon>
        <taxon>Bacillota</taxon>
        <taxon>Clostridia</taxon>
        <taxon>Lachnospirales</taxon>
        <taxon>Lachnospiraceae</taxon>
        <taxon>Roseburia</taxon>
    </lineage>
</organism>
<dbReference type="SMART" id="SM01027">
    <property type="entry name" value="Beta-Casp"/>
    <property type="match status" value="1"/>
</dbReference>
<evidence type="ECO:0000313" key="4">
    <source>
        <dbReference type="EMBL" id="MBC5753767.1"/>
    </source>
</evidence>
<dbReference type="InterPro" id="IPR036866">
    <property type="entry name" value="RibonucZ/Hydroxyglut_hydro"/>
</dbReference>
<dbReference type="Gene3D" id="3.40.50.10890">
    <property type="match status" value="1"/>
</dbReference>
<dbReference type="PANTHER" id="PTHR11203">
    <property type="entry name" value="CLEAVAGE AND POLYADENYLATION SPECIFICITY FACTOR FAMILY MEMBER"/>
    <property type="match status" value="1"/>
</dbReference>
<feature type="domain" description="Metallo-beta-lactamase" evidence="2">
    <location>
        <begin position="13"/>
        <end position="226"/>
    </location>
</feature>
<gene>
    <name evidence="4" type="ORF">H8Z76_06955</name>
</gene>
<evidence type="ECO:0000256" key="1">
    <source>
        <dbReference type="ARBA" id="ARBA00022801"/>
    </source>
</evidence>
<dbReference type="PANTHER" id="PTHR11203:SF37">
    <property type="entry name" value="INTEGRATOR COMPLEX SUBUNIT 11"/>
    <property type="match status" value="1"/>
</dbReference>
<dbReference type="Proteomes" id="UP000621540">
    <property type="component" value="Unassembled WGS sequence"/>
</dbReference>
<dbReference type="Pfam" id="PF16661">
    <property type="entry name" value="Lactamase_B_6"/>
    <property type="match status" value="1"/>
</dbReference>
<dbReference type="SMART" id="SM00849">
    <property type="entry name" value="Lactamase_B"/>
    <property type="match status" value="1"/>
</dbReference>
<dbReference type="RefSeq" id="WP_022515678.1">
    <property type="nucleotide sequence ID" value="NZ_JACOQH010000004.1"/>
</dbReference>
<dbReference type="InterPro" id="IPR011108">
    <property type="entry name" value="RMMBL"/>
</dbReference>
<dbReference type="InterPro" id="IPR001279">
    <property type="entry name" value="Metallo-B-lactamas"/>
</dbReference>